<evidence type="ECO:0000313" key="7">
    <source>
        <dbReference type="EMBL" id="WOX55869.1"/>
    </source>
</evidence>
<dbReference type="Proteomes" id="UP001626603">
    <property type="component" value="Chromosome"/>
</dbReference>
<keyword evidence="7" id="KW-0540">Nuclease</keyword>
<dbReference type="GO" id="GO:0006298">
    <property type="term" value="P:mismatch repair"/>
    <property type="evidence" value="ECO:0007669"/>
    <property type="project" value="UniProtKB-UniRule"/>
</dbReference>
<dbReference type="FunFam" id="3.30.565.10:FF:000003">
    <property type="entry name" value="DNA mismatch repair endonuclease MutL"/>
    <property type="match status" value="1"/>
</dbReference>
<dbReference type="SUPFAM" id="SSF118116">
    <property type="entry name" value="DNA mismatch repair protein MutL"/>
    <property type="match status" value="1"/>
</dbReference>
<dbReference type="InterPro" id="IPR014790">
    <property type="entry name" value="MutL_C"/>
</dbReference>
<evidence type="ECO:0000259" key="5">
    <source>
        <dbReference type="SMART" id="SM00853"/>
    </source>
</evidence>
<dbReference type="SMART" id="SM01340">
    <property type="entry name" value="DNA_mis_repair"/>
    <property type="match status" value="1"/>
</dbReference>
<dbReference type="AlphaFoldDB" id="A0ABD8A8L5"/>
<evidence type="ECO:0000256" key="3">
    <source>
        <dbReference type="ARBA" id="ARBA00023204"/>
    </source>
</evidence>
<dbReference type="Gene3D" id="3.30.565.10">
    <property type="entry name" value="Histidine kinase-like ATPase, C-terminal domain"/>
    <property type="match status" value="1"/>
</dbReference>
<dbReference type="NCBIfam" id="TIGR00585">
    <property type="entry name" value="mutl"/>
    <property type="match status" value="1"/>
</dbReference>
<protein>
    <recommendedName>
        <fullName evidence="4">DNA mismatch repair protein MutL</fullName>
    </recommendedName>
</protein>
<dbReference type="HAMAP" id="MF_00149">
    <property type="entry name" value="DNA_mis_repair"/>
    <property type="match status" value="1"/>
</dbReference>
<keyword evidence="3 4" id="KW-0234">DNA repair</keyword>
<accession>A0ABD8A8L5</accession>
<evidence type="ECO:0000313" key="8">
    <source>
        <dbReference type="Proteomes" id="UP001626603"/>
    </source>
</evidence>
<dbReference type="InterPro" id="IPR042121">
    <property type="entry name" value="MutL_C_regsub"/>
</dbReference>
<dbReference type="PROSITE" id="PS00058">
    <property type="entry name" value="DNA_MISMATCH_REPAIR_1"/>
    <property type="match status" value="1"/>
</dbReference>
<dbReference type="InterPro" id="IPR014762">
    <property type="entry name" value="DNA_mismatch_repair_CS"/>
</dbReference>
<evidence type="ECO:0000256" key="2">
    <source>
        <dbReference type="ARBA" id="ARBA00022763"/>
    </source>
</evidence>
<reference evidence="7 8" key="1">
    <citation type="submission" date="2023-10" db="EMBL/GenBank/DDBJ databases">
        <title>The complete genome sequence of Methanoculleus palmolei DSM 4273.</title>
        <authorList>
            <person name="Lai S.-J."/>
            <person name="You Y.-T."/>
            <person name="Chen S.-C."/>
        </authorList>
    </citation>
    <scope>NUCLEOTIDE SEQUENCE [LARGE SCALE GENOMIC DNA]</scope>
    <source>
        <strain evidence="7 8">DSM 4273</strain>
    </source>
</reference>
<dbReference type="InterPro" id="IPR036890">
    <property type="entry name" value="HATPase_C_sf"/>
</dbReference>
<dbReference type="CDD" id="cd00782">
    <property type="entry name" value="MutL_Trans"/>
    <property type="match status" value="1"/>
</dbReference>
<keyword evidence="8" id="KW-1185">Reference proteome</keyword>
<dbReference type="PANTHER" id="PTHR10073:SF12">
    <property type="entry name" value="DNA MISMATCH REPAIR PROTEIN MLH1"/>
    <property type="match status" value="1"/>
</dbReference>
<gene>
    <name evidence="4 7" type="primary">mutL</name>
    <name evidence="7" type="ORF">R6Y95_00690</name>
</gene>
<comment type="function">
    <text evidence="4">This protein is involved in the repair of mismatches in DNA. It is required for dam-dependent methyl-directed DNA mismatch repair. May act as a 'molecular matchmaker', a protein that promotes the formation of a stable complex between two or more DNA-binding proteins in an ATP-dependent manner without itself being part of a final effector complex.</text>
</comment>
<dbReference type="Gene3D" id="3.30.230.10">
    <property type="match status" value="1"/>
</dbReference>
<dbReference type="InterPro" id="IPR038973">
    <property type="entry name" value="MutL/Mlh/Pms-like"/>
</dbReference>
<keyword evidence="2 4" id="KW-0227">DNA damage</keyword>
<feature type="domain" description="MutL C-terminal dimerisation" evidence="5">
    <location>
        <begin position="397"/>
        <end position="539"/>
    </location>
</feature>
<keyword evidence="7" id="KW-0255">Endonuclease</keyword>
<name>A0ABD8A8L5_9EURY</name>
<dbReference type="InterPro" id="IPR014721">
    <property type="entry name" value="Ribsml_uS5_D2-typ_fold_subgr"/>
</dbReference>
<organism evidence="7 8">
    <name type="scientific">Methanoculleus palmolei</name>
    <dbReference type="NCBI Taxonomy" id="72612"/>
    <lineage>
        <taxon>Archaea</taxon>
        <taxon>Methanobacteriati</taxon>
        <taxon>Methanobacteriota</taxon>
        <taxon>Stenosarchaea group</taxon>
        <taxon>Methanomicrobia</taxon>
        <taxon>Methanomicrobiales</taxon>
        <taxon>Methanomicrobiaceae</taxon>
        <taxon>Methanoculleus</taxon>
    </lineage>
</organism>
<dbReference type="GO" id="GO:0004519">
    <property type="term" value="F:endonuclease activity"/>
    <property type="evidence" value="ECO:0007669"/>
    <property type="project" value="UniProtKB-KW"/>
</dbReference>
<dbReference type="InterPro" id="IPR037198">
    <property type="entry name" value="MutL_C_sf"/>
</dbReference>
<dbReference type="SUPFAM" id="SSF55874">
    <property type="entry name" value="ATPase domain of HSP90 chaperone/DNA topoisomerase II/histidine kinase"/>
    <property type="match status" value="1"/>
</dbReference>
<comment type="similarity">
    <text evidence="1 4">Belongs to the DNA mismatch repair MutL/HexB family.</text>
</comment>
<proteinExistence type="inferred from homology"/>
<dbReference type="Pfam" id="PF01119">
    <property type="entry name" value="DNA_mis_repair"/>
    <property type="match status" value="1"/>
</dbReference>
<dbReference type="Gene3D" id="3.30.1540.20">
    <property type="entry name" value="MutL, C-terminal domain, dimerisation subdomain"/>
    <property type="match status" value="1"/>
</dbReference>
<keyword evidence="7" id="KW-0378">Hydrolase</keyword>
<dbReference type="CDD" id="cd16926">
    <property type="entry name" value="HATPase_MutL-MLH-PMS-like"/>
    <property type="match status" value="1"/>
</dbReference>
<dbReference type="Gene3D" id="3.30.1370.100">
    <property type="entry name" value="MutL, C-terminal domain, regulatory subdomain"/>
    <property type="match status" value="1"/>
</dbReference>
<evidence type="ECO:0000259" key="6">
    <source>
        <dbReference type="SMART" id="SM01340"/>
    </source>
</evidence>
<dbReference type="EMBL" id="CP137641">
    <property type="protein sequence ID" value="WOX55869.1"/>
    <property type="molecule type" value="Genomic_DNA"/>
</dbReference>
<dbReference type="SUPFAM" id="SSF54211">
    <property type="entry name" value="Ribosomal protein S5 domain 2-like"/>
    <property type="match status" value="1"/>
</dbReference>
<dbReference type="InterPro" id="IPR013507">
    <property type="entry name" value="DNA_mismatch_S5_2-like"/>
</dbReference>
<evidence type="ECO:0000256" key="1">
    <source>
        <dbReference type="ARBA" id="ARBA00006082"/>
    </source>
</evidence>
<dbReference type="InterPro" id="IPR042120">
    <property type="entry name" value="MutL_C_dimsub"/>
</dbReference>
<dbReference type="Pfam" id="PF13589">
    <property type="entry name" value="HATPase_c_3"/>
    <property type="match status" value="1"/>
</dbReference>
<dbReference type="InterPro" id="IPR002099">
    <property type="entry name" value="MutL/Mlh/PMS"/>
</dbReference>
<dbReference type="InterPro" id="IPR020568">
    <property type="entry name" value="Ribosomal_Su5_D2-typ_SF"/>
</dbReference>
<dbReference type="Pfam" id="PF08676">
    <property type="entry name" value="MutL_C"/>
    <property type="match status" value="1"/>
</dbReference>
<dbReference type="PANTHER" id="PTHR10073">
    <property type="entry name" value="DNA MISMATCH REPAIR PROTEIN MLH, PMS, MUTL"/>
    <property type="match status" value="1"/>
</dbReference>
<sequence length="582" mass="62369">MTKIRVLDPDTVNQIAAGEVVERPASVVKELLENAIDAGSTSILIDVSSDMAGITKIRVTDDGEGMTQEEAVLAFHPHATSKIRDIADLSAIRTLGFRGEALASIAAVAEVTLVTRPRGAGALAGTRVRVRGGEVVEKSEVGAPEGTTVVVERLFYNTPARRKFLKSKNTELAHLYGVVENLALAHGEVAFRVVHNGKERMATQRSGGLLATVTGLYGADLARTLIPVEGRLPFLAVRGYVSRPVESRGSLAQVVVSINGRSIVSRQIAAAVRAGYGNLLPKDRYPVAFIELAIDTGLVDVNVHPTKREVRLSREREITGAIAAAVETALAGHDLARETPAEPVQQHFGPSEPASAPVIDEPAVSYTAGHRGLTLSDRQLRRTEGEGTENLLPAMEPVGQVAATYIVAEGSDGTLYLIDQHAAHERVLYDQVVEQRDAAAGSQELITPVVLSLPPKEAAALRDAMPILSGERFAVEEFGRDTFAVRAVPAALGALEDPGEIRETVAEILAGESRTAPDRREAVTRIVACRGAVKAGARLTHDQQKRLLAQLARTKTPWTCPHGRPTVVAFDKRKLDGLFRRT</sequence>
<dbReference type="SMART" id="SM00853">
    <property type="entry name" value="MutL_C"/>
    <property type="match status" value="1"/>
</dbReference>
<feature type="domain" description="DNA mismatch repair protein S5" evidence="6">
    <location>
        <begin position="213"/>
        <end position="331"/>
    </location>
</feature>
<evidence type="ECO:0000256" key="4">
    <source>
        <dbReference type="HAMAP-Rule" id="MF_00149"/>
    </source>
</evidence>
<dbReference type="InterPro" id="IPR020667">
    <property type="entry name" value="DNA_mismatch_repair_MutL"/>
</dbReference>